<gene>
    <name evidence="1" type="ORF">O6R05_06105</name>
</gene>
<reference evidence="1 2" key="1">
    <citation type="submission" date="2023-01" db="EMBL/GenBank/DDBJ databases">
        <authorList>
            <person name="Lee S.H."/>
            <person name="Jung H.S."/>
            <person name="Yun J.U."/>
        </authorList>
    </citation>
    <scope>NUCLEOTIDE SEQUENCE [LARGE SCALE GENOMIC DNA]</scope>
    <source>
        <strain evidence="1 2">CBA3646</strain>
    </source>
</reference>
<dbReference type="Proteomes" id="UP001210339">
    <property type="component" value="Chromosome"/>
</dbReference>
<sequence length="101" mass="11501">MSAAAFRDSVKLSDGTFAKLSEGTKITNVVVFAGGQTSKEVKVSQYLAKQYGNQSQDWRKVRGEGYIKLKDSNRRCELHWFESDQTGRVKMKVKSWFDNES</sequence>
<dbReference type="EMBL" id="CP115667">
    <property type="protein sequence ID" value="WBW49567.1"/>
    <property type="molecule type" value="Genomic_DNA"/>
</dbReference>
<protein>
    <submittedName>
        <fullName evidence="1">Uncharacterized protein</fullName>
    </submittedName>
</protein>
<evidence type="ECO:0000313" key="1">
    <source>
        <dbReference type="EMBL" id="WBW49567.1"/>
    </source>
</evidence>
<accession>A0ABY7QRZ8</accession>
<organism evidence="1 2">
    <name type="scientific">Peptoniphilus equinus</name>
    <dbReference type="NCBI Taxonomy" id="3016343"/>
    <lineage>
        <taxon>Bacteria</taxon>
        <taxon>Bacillati</taxon>
        <taxon>Bacillota</taxon>
        <taxon>Tissierellia</taxon>
        <taxon>Tissierellales</taxon>
        <taxon>Peptoniphilaceae</taxon>
        <taxon>Peptoniphilus</taxon>
    </lineage>
</organism>
<proteinExistence type="predicted"/>
<keyword evidence="2" id="KW-1185">Reference proteome</keyword>
<evidence type="ECO:0000313" key="2">
    <source>
        <dbReference type="Proteomes" id="UP001210339"/>
    </source>
</evidence>
<dbReference type="RefSeq" id="WP_271191099.1">
    <property type="nucleotide sequence ID" value="NZ_CP115667.1"/>
</dbReference>
<name>A0ABY7QRZ8_9FIRM</name>